<feature type="domain" description="HDOD" evidence="1">
    <location>
        <begin position="27"/>
        <end position="222"/>
    </location>
</feature>
<evidence type="ECO:0000313" key="3">
    <source>
        <dbReference type="Proteomes" id="UP000295707"/>
    </source>
</evidence>
<dbReference type="PANTHER" id="PTHR33525:SF3">
    <property type="entry name" value="RIBONUCLEASE Y"/>
    <property type="match status" value="1"/>
</dbReference>
<comment type="caution">
    <text evidence="2">The sequence shown here is derived from an EMBL/GenBank/DDBJ whole genome shotgun (WGS) entry which is preliminary data.</text>
</comment>
<dbReference type="AlphaFoldDB" id="A0A4R1HFI0"/>
<protein>
    <submittedName>
        <fullName evidence="2">HD-like signal output (HDOD) protein</fullName>
    </submittedName>
</protein>
<dbReference type="Gene3D" id="1.10.3210.10">
    <property type="entry name" value="Hypothetical protein af1432"/>
    <property type="match status" value="1"/>
</dbReference>
<dbReference type="InterPro" id="IPR013976">
    <property type="entry name" value="HDOD"/>
</dbReference>
<dbReference type="Pfam" id="PF08668">
    <property type="entry name" value="HDOD"/>
    <property type="match status" value="1"/>
</dbReference>
<accession>A0A4R1HFI0</accession>
<name>A0A4R1HFI0_9GAMM</name>
<organism evidence="2 3">
    <name type="scientific">Thiogranum longum</name>
    <dbReference type="NCBI Taxonomy" id="1537524"/>
    <lineage>
        <taxon>Bacteria</taxon>
        <taxon>Pseudomonadati</taxon>
        <taxon>Pseudomonadota</taxon>
        <taxon>Gammaproteobacteria</taxon>
        <taxon>Chromatiales</taxon>
        <taxon>Ectothiorhodospiraceae</taxon>
        <taxon>Thiogranum</taxon>
    </lineage>
</organism>
<dbReference type="EMBL" id="SMFX01000001">
    <property type="protein sequence ID" value="TCK18980.1"/>
    <property type="molecule type" value="Genomic_DNA"/>
</dbReference>
<dbReference type="PROSITE" id="PS51833">
    <property type="entry name" value="HDOD"/>
    <property type="match status" value="1"/>
</dbReference>
<dbReference type="InterPro" id="IPR003607">
    <property type="entry name" value="HD/PDEase_dom"/>
</dbReference>
<dbReference type="InterPro" id="IPR052340">
    <property type="entry name" value="RNase_Y/CdgJ"/>
</dbReference>
<dbReference type="Proteomes" id="UP000295707">
    <property type="component" value="Unassembled WGS sequence"/>
</dbReference>
<proteinExistence type="predicted"/>
<dbReference type="PANTHER" id="PTHR33525">
    <property type="match status" value="1"/>
</dbReference>
<evidence type="ECO:0000259" key="1">
    <source>
        <dbReference type="PROSITE" id="PS51833"/>
    </source>
</evidence>
<sequence>MNSPDLIARKSPEQESLVTLLDDVEGLVSPPDVCMRMFELIQSPSTSAADIANVISVDPNLTTRLLRMANSAFYRFRRKIDTVSRAITVIGTAELYQLVLSISTVKSFNNLPNELVSMETFWRHSVYTGLLARALAERASVLHPERLFIAGLMHDIGSLVLYHQRPAAMRDLLLVADGDEEVLYESEISRFGFSHASVAAHLMDVWQLPEELVFSIKWHHQPELAETARMESHILYLANHLVNESEQGNYAGSPRADISIPENMLEVVRLTEDELFFAFEEAAEQFPSTLESLI</sequence>
<reference evidence="2 3" key="1">
    <citation type="submission" date="2019-03" db="EMBL/GenBank/DDBJ databases">
        <title>Genomic Encyclopedia of Type Strains, Phase IV (KMG-IV): sequencing the most valuable type-strain genomes for metagenomic binning, comparative biology and taxonomic classification.</title>
        <authorList>
            <person name="Goeker M."/>
        </authorList>
    </citation>
    <scope>NUCLEOTIDE SEQUENCE [LARGE SCALE GENOMIC DNA]</scope>
    <source>
        <strain evidence="2 3">DSM 19610</strain>
    </source>
</reference>
<evidence type="ECO:0000313" key="2">
    <source>
        <dbReference type="EMBL" id="TCK18980.1"/>
    </source>
</evidence>
<dbReference type="SUPFAM" id="SSF109604">
    <property type="entry name" value="HD-domain/PDEase-like"/>
    <property type="match status" value="1"/>
</dbReference>
<keyword evidence="3" id="KW-1185">Reference proteome</keyword>
<gene>
    <name evidence="2" type="ORF">DFR30_2270</name>
</gene>
<dbReference type="CDD" id="cd00077">
    <property type="entry name" value="HDc"/>
    <property type="match status" value="1"/>
</dbReference>